<name>A0A4R6DCI7_9MICO</name>
<proteinExistence type="predicted"/>
<evidence type="ECO:0000256" key="1">
    <source>
        <dbReference type="SAM" id="Phobius"/>
    </source>
</evidence>
<dbReference type="InterPro" id="IPR009732">
    <property type="entry name" value="DUF1304"/>
</dbReference>
<feature type="transmembrane region" description="Helical" evidence="1">
    <location>
        <begin position="115"/>
        <end position="135"/>
    </location>
</feature>
<keyword evidence="1" id="KW-0472">Membrane</keyword>
<reference evidence="2 3" key="1">
    <citation type="submission" date="2019-03" db="EMBL/GenBank/DDBJ databases">
        <title>Genomic analyses of the natural microbiome of Caenorhabditis elegans.</title>
        <authorList>
            <person name="Samuel B."/>
        </authorList>
    </citation>
    <scope>NUCLEOTIDE SEQUENCE [LARGE SCALE GENOMIC DNA]</scope>
    <source>
        <strain evidence="2 3">JUb65</strain>
    </source>
</reference>
<dbReference type="AlphaFoldDB" id="A0A4R6DCI7"/>
<dbReference type="Pfam" id="PF06993">
    <property type="entry name" value="DUF1304"/>
    <property type="match status" value="1"/>
</dbReference>
<keyword evidence="1" id="KW-0812">Transmembrane</keyword>
<evidence type="ECO:0000313" key="2">
    <source>
        <dbReference type="EMBL" id="TDN41618.1"/>
    </source>
</evidence>
<dbReference type="PANTHER" id="PTHR38446:SF1">
    <property type="entry name" value="BLL0914 PROTEIN"/>
    <property type="match status" value="1"/>
</dbReference>
<evidence type="ECO:0000313" key="3">
    <source>
        <dbReference type="Proteomes" id="UP000295764"/>
    </source>
</evidence>
<comment type="caution">
    <text evidence="2">The sequence shown here is derived from an EMBL/GenBank/DDBJ whole genome shotgun (WGS) entry which is preliminary data.</text>
</comment>
<dbReference type="Proteomes" id="UP000295764">
    <property type="component" value="Unassembled WGS sequence"/>
</dbReference>
<protein>
    <submittedName>
        <fullName evidence="2">Putative membrane protein</fullName>
    </submittedName>
</protein>
<organism evidence="2 3">
    <name type="scientific">Curtobacterium flaccumfaciens</name>
    <dbReference type="NCBI Taxonomy" id="2035"/>
    <lineage>
        <taxon>Bacteria</taxon>
        <taxon>Bacillati</taxon>
        <taxon>Actinomycetota</taxon>
        <taxon>Actinomycetes</taxon>
        <taxon>Micrococcales</taxon>
        <taxon>Microbacteriaceae</taxon>
        <taxon>Curtobacterium</taxon>
    </lineage>
</organism>
<gene>
    <name evidence="2" type="ORF">EDF64_11715</name>
</gene>
<keyword evidence="1" id="KW-1133">Transmembrane helix</keyword>
<dbReference type="EMBL" id="SNVW01000017">
    <property type="protein sequence ID" value="TDN41618.1"/>
    <property type="molecule type" value="Genomic_DNA"/>
</dbReference>
<dbReference type="PANTHER" id="PTHR38446">
    <property type="entry name" value="BLL0914 PROTEIN"/>
    <property type="match status" value="1"/>
</dbReference>
<sequence length="137" mass="14599">MEVMSVLLVLSCVFAVLAGLVHVYIFFLESIAWTSPRVRRIFGLTSETEVQATRSMAFNQGFYNLFLAIGAILGVVLAFAGNGASGWTLLVFSTACMLGAAVVLAGTGRRYLNSAFVQGSFPLIALLFAFLGSTFGV</sequence>
<feature type="transmembrane region" description="Helical" evidence="1">
    <location>
        <begin position="6"/>
        <end position="27"/>
    </location>
</feature>
<feature type="transmembrane region" description="Helical" evidence="1">
    <location>
        <begin position="87"/>
        <end position="108"/>
    </location>
</feature>
<feature type="transmembrane region" description="Helical" evidence="1">
    <location>
        <begin position="62"/>
        <end position="81"/>
    </location>
</feature>
<accession>A0A4R6DCI7</accession>
<dbReference type="STRING" id="2035.RU06_09195"/>